<dbReference type="InterPro" id="IPR006860">
    <property type="entry name" value="FecR"/>
</dbReference>
<evidence type="ECO:0000313" key="4">
    <source>
        <dbReference type="Proteomes" id="UP001172630"/>
    </source>
</evidence>
<gene>
    <name evidence="3" type="ORF">PY650_17040</name>
</gene>
<proteinExistence type="predicted"/>
<evidence type="ECO:0000256" key="1">
    <source>
        <dbReference type="SAM" id="SignalP"/>
    </source>
</evidence>
<keyword evidence="4" id="KW-1185">Reference proteome</keyword>
<organism evidence="3 4">
    <name type="scientific">Rhizobium calliandrae</name>
    <dbReference type="NCBI Taxonomy" id="1312182"/>
    <lineage>
        <taxon>Bacteria</taxon>
        <taxon>Pseudomonadati</taxon>
        <taxon>Pseudomonadota</taxon>
        <taxon>Alphaproteobacteria</taxon>
        <taxon>Hyphomicrobiales</taxon>
        <taxon>Rhizobiaceae</taxon>
        <taxon>Rhizobium/Agrobacterium group</taxon>
        <taxon>Rhizobium</taxon>
    </lineage>
</organism>
<keyword evidence="1" id="KW-0732">Signal</keyword>
<evidence type="ECO:0000259" key="2">
    <source>
        <dbReference type="Pfam" id="PF04773"/>
    </source>
</evidence>
<protein>
    <submittedName>
        <fullName evidence="3">FecR domain-containing protein</fullName>
    </submittedName>
</protein>
<sequence>MIQTTSFLGAAVVVVLCAVEANSALAQTTGCSLRPAVSAQRQTLNCEPGLIITIERGASYQLSDRNRDGRVDAIVLNSRAALVDVDSARIRGGFEVVTPQAIAAVRGTRWAVDAQRGKTSVLVLRGRVAVNKISTGEGVTLRQGQGVDVDRGRSPLRVTSWGQARINALMGRLGQ</sequence>
<feature type="signal peptide" evidence="1">
    <location>
        <begin position="1"/>
        <end position="26"/>
    </location>
</feature>
<dbReference type="Pfam" id="PF04773">
    <property type="entry name" value="FecR"/>
    <property type="match status" value="1"/>
</dbReference>
<evidence type="ECO:0000313" key="3">
    <source>
        <dbReference type="EMBL" id="MDL2407339.1"/>
    </source>
</evidence>
<dbReference type="PANTHER" id="PTHR38731">
    <property type="entry name" value="LIPL45-RELATED LIPOPROTEIN-RELATED"/>
    <property type="match status" value="1"/>
</dbReference>
<name>A0ABT7KFF1_9HYPH</name>
<dbReference type="Gene3D" id="2.60.120.1440">
    <property type="match status" value="1"/>
</dbReference>
<comment type="caution">
    <text evidence="3">The sequence shown here is derived from an EMBL/GenBank/DDBJ whole genome shotgun (WGS) entry which is preliminary data.</text>
</comment>
<dbReference type="RefSeq" id="WP_285880594.1">
    <property type="nucleotide sequence ID" value="NZ_JARFYN010000020.1"/>
</dbReference>
<dbReference type="Proteomes" id="UP001172630">
    <property type="component" value="Unassembled WGS sequence"/>
</dbReference>
<feature type="domain" description="FecR protein" evidence="2">
    <location>
        <begin position="40"/>
        <end position="128"/>
    </location>
</feature>
<reference evidence="3" key="1">
    <citation type="submission" date="2023-06" db="EMBL/GenBank/DDBJ databases">
        <title>Phylogenetic Diversity of Rhizobium strains.</title>
        <authorList>
            <person name="Moura F.T."/>
            <person name="Helene L.C.F."/>
            <person name="Hungria M."/>
        </authorList>
    </citation>
    <scope>NUCLEOTIDE SEQUENCE</scope>
    <source>
        <strain evidence="3">CCGE524</strain>
    </source>
</reference>
<accession>A0ABT7KFF1</accession>
<dbReference type="PANTHER" id="PTHR38731:SF3">
    <property type="entry name" value="BLL6125 PROTEIN"/>
    <property type="match status" value="1"/>
</dbReference>
<feature type="chain" id="PRO_5045841312" evidence="1">
    <location>
        <begin position="27"/>
        <end position="175"/>
    </location>
</feature>
<dbReference type="EMBL" id="JARFYN010000020">
    <property type="protein sequence ID" value="MDL2407339.1"/>
    <property type="molecule type" value="Genomic_DNA"/>
</dbReference>